<proteinExistence type="predicted"/>
<organism evidence="2">
    <name type="scientific">marine sediment metagenome</name>
    <dbReference type="NCBI Taxonomy" id="412755"/>
    <lineage>
        <taxon>unclassified sequences</taxon>
        <taxon>metagenomes</taxon>
        <taxon>ecological metagenomes</taxon>
    </lineage>
</organism>
<sequence length="210" mass="23605">MKLFHFSDNHGKIDWLRKIDLSKIDCVVSTGDFFSNCSRGNRVKEVGFQTRWFDSIVEEFKEILGDLPFLVVDGNHDYIPLGQAMLLAGYSNVIPITPEGVTVGGIKFAGFGEVPYFTGEWNRETDWEDLRDLVEDTMFSKPDVLVTHAPCLGILDDGIGIEPLSTALSYEHHNVRHHLFGHNHLNGGHSREVMDIMFHNAATTYGIVVV</sequence>
<dbReference type="SUPFAM" id="SSF56300">
    <property type="entry name" value="Metallo-dependent phosphatases"/>
    <property type="match status" value="1"/>
</dbReference>
<dbReference type="GO" id="GO:0016787">
    <property type="term" value="F:hydrolase activity"/>
    <property type="evidence" value="ECO:0007669"/>
    <property type="project" value="InterPro"/>
</dbReference>
<dbReference type="PANTHER" id="PTHR12905:SF0">
    <property type="entry name" value="CALCINEURIN-LIKE PHOSPHOESTERASE DOMAIN-CONTAINING PROTEIN"/>
    <property type="match status" value="1"/>
</dbReference>
<dbReference type="InterPro" id="IPR029052">
    <property type="entry name" value="Metallo-depent_PP-like"/>
</dbReference>
<dbReference type="Gene3D" id="3.60.21.10">
    <property type="match status" value="1"/>
</dbReference>
<dbReference type="Pfam" id="PF00149">
    <property type="entry name" value="Metallophos"/>
    <property type="match status" value="1"/>
</dbReference>
<dbReference type="PANTHER" id="PTHR12905">
    <property type="entry name" value="METALLOPHOSPHOESTERASE"/>
    <property type="match status" value="1"/>
</dbReference>
<dbReference type="AlphaFoldDB" id="A0A0F9SSV0"/>
<evidence type="ECO:0000259" key="1">
    <source>
        <dbReference type="Pfam" id="PF00149"/>
    </source>
</evidence>
<protein>
    <recommendedName>
        <fullName evidence="1">Calcineurin-like phosphoesterase domain-containing protein</fullName>
    </recommendedName>
</protein>
<evidence type="ECO:0000313" key="2">
    <source>
        <dbReference type="EMBL" id="KKN65622.1"/>
    </source>
</evidence>
<reference evidence="2" key="1">
    <citation type="journal article" date="2015" name="Nature">
        <title>Complex archaea that bridge the gap between prokaryotes and eukaryotes.</title>
        <authorList>
            <person name="Spang A."/>
            <person name="Saw J.H."/>
            <person name="Jorgensen S.L."/>
            <person name="Zaremba-Niedzwiedzka K."/>
            <person name="Martijn J."/>
            <person name="Lind A.E."/>
            <person name="van Eijk R."/>
            <person name="Schleper C."/>
            <person name="Guy L."/>
            <person name="Ettema T.J."/>
        </authorList>
    </citation>
    <scope>NUCLEOTIDE SEQUENCE</scope>
</reference>
<gene>
    <name evidence="2" type="ORF">LCGC14_0479380</name>
</gene>
<name>A0A0F9SSV0_9ZZZZ</name>
<accession>A0A0F9SSV0</accession>
<dbReference type="InterPro" id="IPR051693">
    <property type="entry name" value="UPF0046_metallophosphoest"/>
</dbReference>
<dbReference type="EMBL" id="LAZR01000519">
    <property type="protein sequence ID" value="KKN65622.1"/>
    <property type="molecule type" value="Genomic_DNA"/>
</dbReference>
<feature type="domain" description="Calcineurin-like phosphoesterase" evidence="1">
    <location>
        <begin position="1"/>
        <end position="184"/>
    </location>
</feature>
<comment type="caution">
    <text evidence="2">The sequence shown here is derived from an EMBL/GenBank/DDBJ whole genome shotgun (WGS) entry which is preliminary data.</text>
</comment>
<dbReference type="InterPro" id="IPR004843">
    <property type="entry name" value="Calcineurin-like_PHP"/>
</dbReference>